<dbReference type="PANTHER" id="PTHR33052">
    <property type="entry name" value="DUF4228 DOMAIN PROTEIN-RELATED"/>
    <property type="match status" value="1"/>
</dbReference>
<evidence type="ECO:0000313" key="5">
    <source>
        <dbReference type="Proteomes" id="UP000321947"/>
    </source>
</evidence>
<dbReference type="Pfam" id="PF14009">
    <property type="entry name" value="PADRE"/>
    <property type="match status" value="1"/>
</dbReference>
<feature type="region of interest" description="Disordered" evidence="1">
    <location>
        <begin position="145"/>
        <end position="190"/>
    </location>
</feature>
<accession>A0A5D3D8Q9</accession>
<dbReference type="AlphaFoldDB" id="A0A5D3D8Q9"/>
<feature type="compositionally biased region" description="Basic and acidic residues" evidence="1">
    <location>
        <begin position="157"/>
        <end position="166"/>
    </location>
</feature>
<feature type="compositionally biased region" description="Low complexity" evidence="1">
    <location>
        <begin position="168"/>
        <end position="182"/>
    </location>
</feature>
<organism evidence="3 5">
    <name type="scientific">Cucumis melo var. makuwa</name>
    <name type="common">Oriental melon</name>
    <dbReference type="NCBI Taxonomy" id="1194695"/>
    <lineage>
        <taxon>Eukaryota</taxon>
        <taxon>Viridiplantae</taxon>
        <taxon>Streptophyta</taxon>
        <taxon>Embryophyta</taxon>
        <taxon>Tracheophyta</taxon>
        <taxon>Spermatophyta</taxon>
        <taxon>Magnoliopsida</taxon>
        <taxon>eudicotyledons</taxon>
        <taxon>Gunneridae</taxon>
        <taxon>Pentapetalae</taxon>
        <taxon>rosids</taxon>
        <taxon>fabids</taxon>
        <taxon>Cucurbitales</taxon>
        <taxon>Cucurbitaceae</taxon>
        <taxon>Benincaseae</taxon>
        <taxon>Cucumis</taxon>
    </lineage>
</organism>
<dbReference type="STRING" id="1194695.A0A5D3D8Q9"/>
<dbReference type="Proteomes" id="UP000321947">
    <property type="component" value="Unassembled WGS sequence"/>
</dbReference>
<proteinExistence type="predicted"/>
<evidence type="ECO:0000256" key="1">
    <source>
        <dbReference type="SAM" id="MobiDB-lite"/>
    </source>
</evidence>
<evidence type="ECO:0000313" key="3">
    <source>
        <dbReference type="EMBL" id="TYK19908.1"/>
    </source>
</evidence>
<dbReference type="InterPro" id="IPR025322">
    <property type="entry name" value="PADRE_dom"/>
</dbReference>
<dbReference type="EMBL" id="SSTD01006426">
    <property type="protein sequence ID" value="TYK19908.1"/>
    <property type="molecule type" value="Genomic_DNA"/>
</dbReference>
<reference evidence="4 5" key="1">
    <citation type="submission" date="2019-08" db="EMBL/GenBank/DDBJ databases">
        <title>Draft genome sequences of two oriental melons (Cucumis melo L. var makuwa).</title>
        <authorList>
            <person name="Kwon S.-Y."/>
        </authorList>
    </citation>
    <scope>NUCLEOTIDE SEQUENCE [LARGE SCALE GENOMIC DNA]</scope>
    <source>
        <strain evidence="5">cv. Chang Bougi</strain>
        <strain evidence="4">cv. SW 3</strain>
        <tissue evidence="3">Leaf</tissue>
    </source>
</reference>
<protein>
    <submittedName>
        <fullName evidence="3">DUF4228 domain-containing protein</fullName>
    </submittedName>
</protein>
<dbReference type="OrthoDB" id="693945at2759"/>
<gene>
    <name evidence="3" type="ORF">E5676_scaffold134G00200</name>
    <name evidence="2" type="ORF">E6C27_scaffold255G004070</name>
</gene>
<dbReference type="EMBL" id="SSTE01001889">
    <property type="protein sequence ID" value="KAA0064682.1"/>
    <property type="molecule type" value="Genomic_DNA"/>
</dbReference>
<sequence>MQASFAMGSVEFDVLGAEADDADHQSSNWLVLLGKQDGHLREYPVPISVSRVLQTENSSSSTSDSFLCNSDRLYFDDFIPSLPLDHQLHPNQIYFILPSSNLHHRLTAPDMAALAVKATLALQNASTNNLHLSHLPRNKGRRHRISPLFDLDSPNDQQHEHEHEHALSINSNSKNNTASSSSVKKLQRLTSRRAKMAVRSFKLRLSTIYEGTDL</sequence>
<evidence type="ECO:0000313" key="2">
    <source>
        <dbReference type="EMBL" id="KAA0064682.1"/>
    </source>
</evidence>
<dbReference type="Proteomes" id="UP000321393">
    <property type="component" value="Unassembled WGS sequence"/>
</dbReference>
<comment type="caution">
    <text evidence="3">The sequence shown here is derived from an EMBL/GenBank/DDBJ whole genome shotgun (WGS) entry which is preliminary data.</text>
</comment>
<name>A0A5D3D8Q9_CUCMM</name>
<evidence type="ECO:0000313" key="4">
    <source>
        <dbReference type="Proteomes" id="UP000321393"/>
    </source>
</evidence>